<accession>A0ABN9L2L7</accession>
<gene>
    <name evidence="2" type="ORF">RIMI_LOCUS3997950</name>
</gene>
<dbReference type="Proteomes" id="UP001176940">
    <property type="component" value="Unassembled WGS sequence"/>
</dbReference>
<organism evidence="2 3">
    <name type="scientific">Ranitomeya imitator</name>
    <name type="common">mimic poison frog</name>
    <dbReference type="NCBI Taxonomy" id="111125"/>
    <lineage>
        <taxon>Eukaryota</taxon>
        <taxon>Metazoa</taxon>
        <taxon>Chordata</taxon>
        <taxon>Craniata</taxon>
        <taxon>Vertebrata</taxon>
        <taxon>Euteleostomi</taxon>
        <taxon>Amphibia</taxon>
        <taxon>Batrachia</taxon>
        <taxon>Anura</taxon>
        <taxon>Neobatrachia</taxon>
        <taxon>Hyloidea</taxon>
        <taxon>Dendrobatidae</taxon>
        <taxon>Dendrobatinae</taxon>
        <taxon>Ranitomeya</taxon>
    </lineage>
</organism>
<evidence type="ECO:0000313" key="3">
    <source>
        <dbReference type="Proteomes" id="UP001176940"/>
    </source>
</evidence>
<feature type="chain" id="PRO_5046023207" evidence="1">
    <location>
        <begin position="18"/>
        <end position="147"/>
    </location>
</feature>
<reference evidence="2" key="1">
    <citation type="submission" date="2023-07" db="EMBL/GenBank/DDBJ databases">
        <authorList>
            <person name="Stuckert A."/>
        </authorList>
    </citation>
    <scope>NUCLEOTIDE SEQUENCE</scope>
</reference>
<sequence>MGIKFLLLCTISTVIYAEDILHHGTNTSEMNEPFKRTLRSQKPRGSSLQNLIDKEILDDSVDITRNICMENVKTLKKGRKYEYYINRHKKSENPPDTVQFVTNNFPWDMWTNEIKKDKSLLKGTCHPKIEGYKGGLSTALQNAVDKP</sequence>
<keyword evidence="3" id="KW-1185">Reference proteome</keyword>
<dbReference type="EMBL" id="CAUEEQ010006230">
    <property type="protein sequence ID" value="CAJ0929912.1"/>
    <property type="molecule type" value="Genomic_DNA"/>
</dbReference>
<evidence type="ECO:0000256" key="1">
    <source>
        <dbReference type="SAM" id="SignalP"/>
    </source>
</evidence>
<feature type="signal peptide" evidence="1">
    <location>
        <begin position="1"/>
        <end position="17"/>
    </location>
</feature>
<proteinExistence type="predicted"/>
<protein>
    <submittedName>
        <fullName evidence="2">Uncharacterized protein</fullName>
    </submittedName>
</protein>
<keyword evidence="1" id="KW-0732">Signal</keyword>
<evidence type="ECO:0000313" key="2">
    <source>
        <dbReference type="EMBL" id="CAJ0929912.1"/>
    </source>
</evidence>
<name>A0ABN9L2L7_9NEOB</name>
<comment type="caution">
    <text evidence="2">The sequence shown here is derived from an EMBL/GenBank/DDBJ whole genome shotgun (WGS) entry which is preliminary data.</text>
</comment>